<protein>
    <recommendedName>
        <fullName evidence="3">PPM-type phosphatase domain-containing protein</fullName>
    </recommendedName>
</protein>
<dbReference type="AlphaFoldDB" id="A0A0C1QI32"/>
<evidence type="ECO:0008006" key="3">
    <source>
        <dbReference type="Google" id="ProtNLM"/>
    </source>
</evidence>
<organism evidence="1 2">
    <name type="scientific">Candidatus Jidaibacter acanthamoebae</name>
    <dbReference type="NCBI Taxonomy" id="86105"/>
    <lineage>
        <taxon>Bacteria</taxon>
        <taxon>Pseudomonadati</taxon>
        <taxon>Pseudomonadota</taxon>
        <taxon>Alphaproteobacteria</taxon>
        <taxon>Rickettsiales</taxon>
        <taxon>Candidatus Midichloriaceae</taxon>
        <taxon>Candidatus Jidaibacter</taxon>
    </lineage>
</organism>
<dbReference type="STRING" id="86105.NF27_ER00020"/>
<accession>A0A0C1QI32</accession>
<keyword evidence="2" id="KW-1185">Reference proteome</keyword>
<dbReference type="Proteomes" id="UP000031258">
    <property type="component" value="Unassembled WGS sequence"/>
</dbReference>
<dbReference type="RefSeq" id="WP_039456810.1">
    <property type="nucleotide sequence ID" value="NZ_JSWE01000117.1"/>
</dbReference>
<reference evidence="1 2" key="1">
    <citation type="submission" date="2014-11" db="EMBL/GenBank/DDBJ databases">
        <title>A Rickettsiales Symbiont of Amoebae With Ancient Features.</title>
        <authorList>
            <person name="Schulz F."/>
            <person name="Martijn J."/>
            <person name="Wascher F."/>
            <person name="Kostanjsek R."/>
            <person name="Ettema T.J."/>
            <person name="Horn M."/>
        </authorList>
    </citation>
    <scope>NUCLEOTIDE SEQUENCE [LARGE SCALE GENOMIC DNA]</scope>
    <source>
        <strain evidence="1 2">UWC36</strain>
    </source>
</reference>
<proteinExistence type="predicted"/>
<evidence type="ECO:0000313" key="2">
    <source>
        <dbReference type="Proteomes" id="UP000031258"/>
    </source>
</evidence>
<sequence>MREDIRQFAPYEIGKILDIKDITLRKNIIIDILCNNGLVWQRSVEDIVLLERQFRQLKFLYGLVIYNAELLGKKISEFMDLAWESTVGIDDRLLSKNIQRMVSQEIKSKILNEGGPTILEITKSFLTYETERQKKLRAELTKRTDSFVKRIRNEDIKLIKIKDPQIPEGEEFIDRDGIYQGLEKNMIAYATGNNYRRSSSGSKYNKPEGRQEIYDAARVDLATIGSRKIIISSISDGHMHAMDEQQDRQIKEIANLGCKLGNRELTSIINKYWREVGINNEDKGKEKEKIVKRNYNFSPKLYKLATGNEEDLSKYEETYLHDIVKNVLIRMSNNQPKNNFEHAGLTTYAVCINGEKIIRITGFSIGDQMVVGYSPSQGFINIAPSIRLTGGPDYWNHIRSEIENDEVPFLTFDRLLPLDTIIISLTDGIFDMLSEGCLMQEELGSFESFGKPKPSVYVESINIEEMNKLCRTNLSSVEEVKNWLLDIVKETIKNKEDSKAEDKAIEIGDDTTIIAINVREVIGKSNSLLRWSQREIVDNKLRGKEFGFV</sequence>
<gene>
    <name evidence="1" type="ORF">NF27_ER00020</name>
</gene>
<name>A0A0C1QI32_9RICK</name>
<evidence type="ECO:0000313" key="1">
    <source>
        <dbReference type="EMBL" id="KIE05159.1"/>
    </source>
</evidence>
<comment type="caution">
    <text evidence="1">The sequence shown here is derived from an EMBL/GenBank/DDBJ whole genome shotgun (WGS) entry which is preliminary data.</text>
</comment>
<dbReference type="EMBL" id="JSWE01000117">
    <property type="protein sequence ID" value="KIE05159.1"/>
    <property type="molecule type" value="Genomic_DNA"/>
</dbReference>